<dbReference type="InterPro" id="IPR004274">
    <property type="entry name" value="FCP1_dom"/>
</dbReference>
<feature type="domain" description="FCP1 homology" evidence="2">
    <location>
        <begin position="277"/>
        <end position="438"/>
    </location>
</feature>
<keyword evidence="4" id="KW-1185">Reference proteome</keyword>
<dbReference type="SMART" id="SM00577">
    <property type="entry name" value="CPDc"/>
    <property type="match status" value="1"/>
</dbReference>
<accession>A0A8S1NTG5</accession>
<keyword evidence="1" id="KW-0813">Transport</keyword>
<evidence type="ECO:0000313" key="3">
    <source>
        <dbReference type="EMBL" id="CAD8092753.1"/>
    </source>
</evidence>
<sequence>MQNLKPITPRQEIKPVKINITTEQFQALTKMYNFGKLQTKNAERELIQQHLQNQHQISINNTPRNNIPQSCKSSTDMKYFLYQKNNGKEQVKIQNNSQVLTKPKNSLHRNFSQLEKSGTPILSSKIQPIQTSQHKQKKYNPLSIDQKFSSNQQFVQQLTPQINKKDVPQKKDNLKVSLDDFVTQINKPTKALISPIKQTKSLSPSGRIQSSKQRKQIYYVTSLIETFKHQYPQTLEQQLFKDHAIQTYNCIGFCLNLKDPDPQVLRSKAIDIPLKQNCKFQKTVVFDLDETLIHCNENQSLKADVYLHIKFPTGDIVQAGINIRPYAKWILIELSKVCEVIIFTASHQCYASQVIQHLDPNNELLSAQVFRDGCVLSSEGVHIKDLRIFRRDLKDIVLVDNAAYSFGSHLENGIPIIPYYDNQEDKELKLLYDFLIEQVLPAPDSRLVLQSTFKLREFSKFREPKTAIEKLY</sequence>
<comment type="similarity">
    <text evidence="1">Belongs to the TIM50 family.</text>
</comment>
<gene>
    <name evidence="3" type="ORF">PSON_ATCC_30995.1.T0590232</name>
</gene>
<evidence type="ECO:0000259" key="2">
    <source>
        <dbReference type="PROSITE" id="PS50969"/>
    </source>
</evidence>
<proteinExistence type="inferred from homology"/>
<comment type="subcellular location">
    <subcellularLocation>
        <location evidence="1">Mitochondrion inner membrane</location>
        <topology evidence="1">Single-pass membrane protein</topology>
    </subcellularLocation>
</comment>
<dbReference type="InterPro" id="IPR050365">
    <property type="entry name" value="TIM50"/>
</dbReference>
<comment type="function">
    <text evidence="1">Essential component of the TIM23 complex, a complex that mediates the translocation of transit peptide-containing proteins across the mitochondrial inner membrane.</text>
</comment>
<organism evidence="3 4">
    <name type="scientific">Paramecium sonneborni</name>
    <dbReference type="NCBI Taxonomy" id="65129"/>
    <lineage>
        <taxon>Eukaryota</taxon>
        <taxon>Sar</taxon>
        <taxon>Alveolata</taxon>
        <taxon>Ciliophora</taxon>
        <taxon>Intramacronucleata</taxon>
        <taxon>Oligohymenophorea</taxon>
        <taxon>Peniculida</taxon>
        <taxon>Parameciidae</taxon>
        <taxon>Paramecium</taxon>
    </lineage>
</organism>
<dbReference type="Proteomes" id="UP000692954">
    <property type="component" value="Unassembled WGS sequence"/>
</dbReference>
<keyword evidence="1" id="KW-0811">Translocation</keyword>
<dbReference type="GO" id="GO:0005744">
    <property type="term" value="C:TIM23 mitochondrial import inner membrane translocase complex"/>
    <property type="evidence" value="ECO:0007669"/>
    <property type="project" value="UniProtKB-UniRule"/>
</dbReference>
<protein>
    <recommendedName>
        <fullName evidence="1">Mitochondrial import inner membrane translocase subunit TIM50</fullName>
    </recommendedName>
</protein>
<dbReference type="GO" id="GO:0015031">
    <property type="term" value="P:protein transport"/>
    <property type="evidence" value="ECO:0007669"/>
    <property type="project" value="UniProtKB-KW"/>
</dbReference>
<keyword evidence="1" id="KW-0809">Transit peptide</keyword>
<dbReference type="AlphaFoldDB" id="A0A8S1NTG5"/>
<dbReference type="FunFam" id="3.40.50.1000:FF:000121">
    <property type="entry name" value="Uncharacterized protein"/>
    <property type="match status" value="1"/>
</dbReference>
<keyword evidence="1" id="KW-0496">Mitochondrion</keyword>
<dbReference type="PANTHER" id="PTHR12210">
    <property type="entry name" value="DULLARD PROTEIN PHOSPHATASE"/>
    <property type="match status" value="1"/>
</dbReference>
<dbReference type="Pfam" id="PF03031">
    <property type="entry name" value="NIF"/>
    <property type="match status" value="1"/>
</dbReference>
<comment type="caution">
    <text evidence="3">The sequence shown here is derived from an EMBL/GenBank/DDBJ whole genome shotgun (WGS) entry which is preliminary data.</text>
</comment>
<evidence type="ECO:0000313" key="4">
    <source>
        <dbReference type="Proteomes" id="UP000692954"/>
    </source>
</evidence>
<keyword evidence="1" id="KW-0653">Protein transport</keyword>
<dbReference type="PROSITE" id="PS50969">
    <property type="entry name" value="FCP1"/>
    <property type="match status" value="1"/>
</dbReference>
<evidence type="ECO:0000256" key="1">
    <source>
        <dbReference type="RuleBase" id="RU365079"/>
    </source>
</evidence>
<comment type="subunit">
    <text evidence="1">Component of the TIM23 complex.</text>
</comment>
<name>A0A8S1NTG5_9CILI</name>
<dbReference type="OrthoDB" id="277011at2759"/>
<dbReference type="CDD" id="cd07521">
    <property type="entry name" value="HAD_FCP1-like"/>
    <property type="match status" value="1"/>
</dbReference>
<reference evidence="3" key="1">
    <citation type="submission" date="2021-01" db="EMBL/GenBank/DDBJ databases">
        <authorList>
            <consortium name="Genoscope - CEA"/>
            <person name="William W."/>
        </authorList>
    </citation>
    <scope>NUCLEOTIDE SEQUENCE</scope>
</reference>
<dbReference type="EMBL" id="CAJJDN010000059">
    <property type="protein sequence ID" value="CAD8092753.1"/>
    <property type="molecule type" value="Genomic_DNA"/>
</dbReference>